<protein>
    <submittedName>
        <fullName evidence="1">Uncharacterized protein</fullName>
    </submittedName>
</protein>
<proteinExistence type="predicted"/>
<dbReference type="AlphaFoldDB" id="A0A1P8V0P2"/>
<dbReference type="EMBL" id="CP015094">
    <property type="protein sequence ID" value="APZ55220.1"/>
    <property type="molecule type" value="Genomic_DNA"/>
</dbReference>
<reference evidence="1 2" key="1">
    <citation type="submission" date="2016-04" db="EMBL/GenBank/DDBJ databases">
        <title>Deep-sea bacteria in the southern Pacific.</title>
        <authorList>
            <person name="Tang K."/>
        </authorList>
    </citation>
    <scope>NUCLEOTIDE SEQUENCE [LARGE SCALE GENOMIC DNA]</scope>
    <source>
        <strain evidence="1 2">JLT2014</strain>
        <plasmid evidence="2">ppaby6</plasmid>
    </source>
</reference>
<evidence type="ECO:0000313" key="2">
    <source>
        <dbReference type="Proteomes" id="UP000187059"/>
    </source>
</evidence>
<gene>
    <name evidence="1" type="ORF">Ga0080574_TMP4938</name>
</gene>
<name>A0A1P8V0P2_9RHOB</name>
<dbReference type="KEGG" id="paby:Ga0080574_TMP4938"/>
<evidence type="ECO:0000313" key="1">
    <source>
        <dbReference type="EMBL" id="APZ55220.1"/>
    </source>
</evidence>
<accession>A0A1P8V0P2</accession>
<keyword evidence="2" id="KW-1185">Reference proteome</keyword>
<geneLocation type="plasmid" evidence="2">
    <name>ppaby6</name>
</geneLocation>
<sequence length="37" mass="4547">MWGSNFEITRYLLRRIEVEISWDVLDFPAGSIYWVKR</sequence>
<dbReference type="Proteomes" id="UP000187059">
    <property type="component" value="Plasmid pPABY6"/>
</dbReference>
<keyword evidence="1" id="KW-0614">Plasmid</keyword>
<organism evidence="1 2">
    <name type="scientific">Salipiger abyssi</name>
    <dbReference type="NCBI Taxonomy" id="1250539"/>
    <lineage>
        <taxon>Bacteria</taxon>
        <taxon>Pseudomonadati</taxon>
        <taxon>Pseudomonadota</taxon>
        <taxon>Alphaproteobacteria</taxon>
        <taxon>Rhodobacterales</taxon>
        <taxon>Roseobacteraceae</taxon>
        <taxon>Salipiger</taxon>
    </lineage>
</organism>